<dbReference type="Gene3D" id="1.20.1720.10">
    <property type="entry name" value="Multidrug resistance protein D"/>
    <property type="match status" value="1"/>
</dbReference>
<gene>
    <name evidence="8" type="ORF">EV356DRAFT_557071</name>
</gene>
<dbReference type="AlphaFoldDB" id="A0A6A6HPF9"/>
<feature type="transmembrane region" description="Helical" evidence="6">
    <location>
        <begin position="58"/>
        <end position="77"/>
    </location>
</feature>
<feature type="transmembrane region" description="Helical" evidence="6">
    <location>
        <begin position="387"/>
        <end position="407"/>
    </location>
</feature>
<comment type="subcellular location">
    <subcellularLocation>
        <location evidence="1">Membrane</location>
        <topology evidence="1">Multi-pass membrane protein</topology>
    </subcellularLocation>
</comment>
<feature type="transmembrane region" description="Helical" evidence="6">
    <location>
        <begin position="146"/>
        <end position="166"/>
    </location>
</feature>
<accession>A0A6A6HPF9</accession>
<dbReference type="OrthoDB" id="2441642at2759"/>
<evidence type="ECO:0000256" key="6">
    <source>
        <dbReference type="SAM" id="Phobius"/>
    </source>
</evidence>
<dbReference type="InterPro" id="IPR020846">
    <property type="entry name" value="MFS_dom"/>
</dbReference>
<dbReference type="EMBL" id="ML991773">
    <property type="protein sequence ID" value="KAF2239360.1"/>
    <property type="molecule type" value="Genomic_DNA"/>
</dbReference>
<dbReference type="PANTHER" id="PTHR23502">
    <property type="entry name" value="MAJOR FACILITATOR SUPERFAMILY"/>
    <property type="match status" value="1"/>
</dbReference>
<dbReference type="FunFam" id="1.20.1720.10:FF:000009">
    <property type="entry name" value="MFS multidrug transporter"/>
    <property type="match status" value="1"/>
</dbReference>
<feature type="transmembrane region" description="Helical" evidence="6">
    <location>
        <begin position="326"/>
        <end position="343"/>
    </location>
</feature>
<feature type="transmembrane region" description="Helical" evidence="6">
    <location>
        <begin position="355"/>
        <end position="375"/>
    </location>
</feature>
<feature type="transmembrane region" description="Helical" evidence="6">
    <location>
        <begin position="413"/>
        <end position="434"/>
    </location>
</feature>
<dbReference type="PROSITE" id="PS50850">
    <property type="entry name" value="MFS"/>
    <property type="match status" value="1"/>
</dbReference>
<evidence type="ECO:0000256" key="4">
    <source>
        <dbReference type="ARBA" id="ARBA00022989"/>
    </source>
</evidence>
<keyword evidence="5 6" id="KW-0472">Membrane</keyword>
<keyword evidence="4 6" id="KW-1133">Transmembrane helix</keyword>
<dbReference type="Gene3D" id="1.20.1250.20">
    <property type="entry name" value="MFS general substrate transporter like domains"/>
    <property type="match status" value="1"/>
</dbReference>
<evidence type="ECO:0000259" key="7">
    <source>
        <dbReference type="PROSITE" id="PS50850"/>
    </source>
</evidence>
<feature type="transmembrane region" description="Helical" evidence="6">
    <location>
        <begin position="270"/>
        <end position="290"/>
    </location>
</feature>
<dbReference type="InterPro" id="IPR011701">
    <property type="entry name" value="MFS"/>
</dbReference>
<dbReference type="PANTHER" id="PTHR23502:SF51">
    <property type="entry name" value="QUINIDINE RESISTANCE PROTEIN 1-RELATED"/>
    <property type="match status" value="1"/>
</dbReference>
<dbReference type="SUPFAM" id="SSF103473">
    <property type="entry name" value="MFS general substrate transporter"/>
    <property type="match status" value="1"/>
</dbReference>
<dbReference type="GO" id="GO:0005886">
    <property type="term" value="C:plasma membrane"/>
    <property type="evidence" value="ECO:0007669"/>
    <property type="project" value="TreeGrafter"/>
</dbReference>
<reference evidence="8" key="1">
    <citation type="journal article" date="2020" name="Stud. Mycol.">
        <title>101 Dothideomycetes genomes: a test case for predicting lifestyles and emergence of pathogens.</title>
        <authorList>
            <person name="Haridas S."/>
            <person name="Albert R."/>
            <person name="Binder M."/>
            <person name="Bloem J."/>
            <person name="Labutti K."/>
            <person name="Salamov A."/>
            <person name="Andreopoulos B."/>
            <person name="Baker S."/>
            <person name="Barry K."/>
            <person name="Bills G."/>
            <person name="Bluhm B."/>
            <person name="Cannon C."/>
            <person name="Castanera R."/>
            <person name="Culley D."/>
            <person name="Daum C."/>
            <person name="Ezra D."/>
            <person name="Gonzalez J."/>
            <person name="Henrissat B."/>
            <person name="Kuo A."/>
            <person name="Liang C."/>
            <person name="Lipzen A."/>
            <person name="Lutzoni F."/>
            <person name="Magnuson J."/>
            <person name="Mondo S."/>
            <person name="Nolan M."/>
            <person name="Ohm R."/>
            <person name="Pangilinan J."/>
            <person name="Park H.-J."/>
            <person name="Ramirez L."/>
            <person name="Alfaro M."/>
            <person name="Sun H."/>
            <person name="Tritt A."/>
            <person name="Yoshinaga Y."/>
            <person name="Zwiers L.-H."/>
            <person name="Turgeon B."/>
            <person name="Goodwin S."/>
            <person name="Spatafora J."/>
            <person name="Crous P."/>
            <person name="Grigoriev I."/>
        </authorList>
    </citation>
    <scope>NUCLEOTIDE SEQUENCE</scope>
    <source>
        <strain evidence="8">Tuck. ex Michener</strain>
    </source>
</reference>
<keyword evidence="2" id="KW-0813">Transport</keyword>
<evidence type="ECO:0000256" key="2">
    <source>
        <dbReference type="ARBA" id="ARBA00022448"/>
    </source>
</evidence>
<evidence type="ECO:0000256" key="3">
    <source>
        <dbReference type="ARBA" id="ARBA00022692"/>
    </source>
</evidence>
<evidence type="ECO:0000256" key="5">
    <source>
        <dbReference type="ARBA" id="ARBA00023136"/>
    </source>
</evidence>
<keyword evidence="9" id="KW-1185">Reference proteome</keyword>
<protein>
    <submittedName>
        <fullName evidence="8">MFS general substrate transporter</fullName>
    </submittedName>
</protein>
<dbReference type="GO" id="GO:0022857">
    <property type="term" value="F:transmembrane transporter activity"/>
    <property type="evidence" value="ECO:0007669"/>
    <property type="project" value="InterPro"/>
</dbReference>
<dbReference type="InterPro" id="IPR036259">
    <property type="entry name" value="MFS_trans_sf"/>
</dbReference>
<feature type="transmembrane region" description="Helical" evidence="6">
    <location>
        <begin position="83"/>
        <end position="104"/>
    </location>
</feature>
<name>A0A6A6HPF9_VIRVR</name>
<evidence type="ECO:0000313" key="8">
    <source>
        <dbReference type="EMBL" id="KAF2239360.1"/>
    </source>
</evidence>
<dbReference type="Proteomes" id="UP000800092">
    <property type="component" value="Unassembled WGS sequence"/>
</dbReference>
<feature type="transmembrane region" description="Helical" evidence="6">
    <location>
        <begin position="20"/>
        <end position="46"/>
    </location>
</feature>
<proteinExistence type="predicted"/>
<sequence>MFSPMSSFIFYPAISPIANGIGVSVELINLTITSYMVVSGVTPALLGNVADKGGRRPVYIVALSTYIIANIGLALQNSFPGLLILRMIQSAGSSGTISLGYGVMSDIATPAERGSYVGILLMGPNVAPPLGPVLGGAITSRLGWKWIFWVLCILSGVCLMLLLFLLHETARSIVGNGSTPPTRIVHKTFLQLMADTTEKRVERTDEGASNLSLRLNLPNPLLCLRLLFVKDVAIVLICNGICYAAYCCIQASLSSLIIKIYNFNELQAGLIYLPFGFACLSSSFLSGRLLDYDYAKTAKAHGFVADRRHGEELGQFPLEKARLRSVFVLLTITSGSLLCYGWVMQLKVHISVPLILQVFIGFAISGVFTVLGTLLTDFNPQRSSTAAASANIVRCALAASSLAVLQLIIDAIGAGWCFTIIGTITAICIPLTEIERRKGPNWRRDRASYTARI</sequence>
<feature type="domain" description="Major facilitator superfamily (MFS) profile" evidence="7">
    <location>
        <begin position="1"/>
        <end position="440"/>
    </location>
</feature>
<feature type="transmembrane region" description="Helical" evidence="6">
    <location>
        <begin position="116"/>
        <end position="134"/>
    </location>
</feature>
<feature type="transmembrane region" description="Helical" evidence="6">
    <location>
        <begin position="232"/>
        <end position="258"/>
    </location>
</feature>
<organism evidence="8 9">
    <name type="scientific">Viridothelium virens</name>
    <name type="common">Speckled blister lichen</name>
    <name type="synonym">Trypethelium virens</name>
    <dbReference type="NCBI Taxonomy" id="1048519"/>
    <lineage>
        <taxon>Eukaryota</taxon>
        <taxon>Fungi</taxon>
        <taxon>Dikarya</taxon>
        <taxon>Ascomycota</taxon>
        <taxon>Pezizomycotina</taxon>
        <taxon>Dothideomycetes</taxon>
        <taxon>Dothideomycetes incertae sedis</taxon>
        <taxon>Trypetheliales</taxon>
        <taxon>Trypetheliaceae</taxon>
        <taxon>Viridothelium</taxon>
    </lineage>
</organism>
<evidence type="ECO:0000313" key="9">
    <source>
        <dbReference type="Proteomes" id="UP000800092"/>
    </source>
</evidence>
<keyword evidence="3 6" id="KW-0812">Transmembrane</keyword>
<evidence type="ECO:0000256" key="1">
    <source>
        <dbReference type="ARBA" id="ARBA00004141"/>
    </source>
</evidence>
<dbReference type="Pfam" id="PF07690">
    <property type="entry name" value="MFS_1"/>
    <property type="match status" value="1"/>
</dbReference>